<feature type="transmembrane region" description="Helical" evidence="1">
    <location>
        <begin position="236"/>
        <end position="255"/>
    </location>
</feature>
<organism evidence="3 4">
    <name type="scientific">Euroglyphus maynei</name>
    <name type="common">Mayne's house dust mite</name>
    <dbReference type="NCBI Taxonomy" id="6958"/>
    <lineage>
        <taxon>Eukaryota</taxon>
        <taxon>Metazoa</taxon>
        <taxon>Ecdysozoa</taxon>
        <taxon>Arthropoda</taxon>
        <taxon>Chelicerata</taxon>
        <taxon>Arachnida</taxon>
        <taxon>Acari</taxon>
        <taxon>Acariformes</taxon>
        <taxon>Sarcoptiformes</taxon>
        <taxon>Astigmata</taxon>
        <taxon>Psoroptidia</taxon>
        <taxon>Analgoidea</taxon>
        <taxon>Pyroglyphidae</taxon>
        <taxon>Pyroglyphinae</taxon>
        <taxon>Euroglyphus</taxon>
    </lineage>
</organism>
<keyword evidence="1" id="KW-1133">Transmembrane helix</keyword>
<keyword evidence="1" id="KW-0472">Membrane</keyword>
<keyword evidence="1" id="KW-0812">Transmembrane</keyword>
<dbReference type="GO" id="GO:0007186">
    <property type="term" value="P:G protein-coupled receptor signaling pathway"/>
    <property type="evidence" value="ECO:0007669"/>
    <property type="project" value="InterPro"/>
</dbReference>
<proteinExistence type="predicted"/>
<dbReference type="OrthoDB" id="45670at2759"/>
<feature type="non-terminal residue" evidence="3">
    <location>
        <position position="1"/>
    </location>
</feature>
<protein>
    <recommendedName>
        <fullName evidence="2">GPR180/TMEM145 transmembrane domain-containing protein</fullName>
    </recommendedName>
</protein>
<keyword evidence="4" id="KW-1185">Reference proteome</keyword>
<dbReference type="PANTHER" id="PTHR23252:SF43">
    <property type="entry name" value="INTIMAL THICKNESS RELATED RECEPTOR IRP DOMAIN-CONTAINING PROTEIN"/>
    <property type="match status" value="1"/>
</dbReference>
<evidence type="ECO:0000256" key="1">
    <source>
        <dbReference type="SAM" id="Phobius"/>
    </source>
</evidence>
<accession>A0A1Y3BGH4</accession>
<feature type="transmembrane region" description="Helical" evidence="1">
    <location>
        <begin position="206"/>
        <end position="224"/>
    </location>
</feature>
<dbReference type="GO" id="GO:0019236">
    <property type="term" value="P:response to pheromone"/>
    <property type="evidence" value="ECO:0007669"/>
    <property type="project" value="InterPro"/>
</dbReference>
<dbReference type="EMBL" id="MUJZ01020195">
    <property type="protein sequence ID" value="OTF80031.1"/>
    <property type="molecule type" value="Genomic_DNA"/>
</dbReference>
<feature type="domain" description="GPR180/TMEM145 transmembrane" evidence="2">
    <location>
        <begin position="212"/>
        <end position="342"/>
    </location>
</feature>
<comment type="caution">
    <text evidence="3">The sequence shown here is derived from an EMBL/GenBank/DDBJ whole genome shotgun (WGS) entry which is preliminary data.</text>
</comment>
<evidence type="ECO:0000313" key="4">
    <source>
        <dbReference type="Proteomes" id="UP000194236"/>
    </source>
</evidence>
<dbReference type="InterPro" id="IPR047831">
    <property type="entry name" value="GPR180/TMEM145"/>
</dbReference>
<evidence type="ECO:0000259" key="2">
    <source>
        <dbReference type="Pfam" id="PF10192"/>
    </source>
</evidence>
<sequence length="349" mass="40960">FGFQRTDQNHRSETSGYIFGNITLLNHQSSGKFLFNNNSDKNNLLKRDSDPFYNSGVLLFANRTLFKHIHNLYLKTKNIQTNCNLTVDDLEENFCVDVFNAVHPKNSKRICHNSSSLSSNYDDDDEYFRYVPCPDGGTCDNQCQELNIPNYQLTYVIDGQKDANFWYLLLLPCRRKFINQTSFIWTRKSNAKTLLSYDLWIVNGHLSTRLALLMLFVLIIAKGWPFTKPETFSKTLLLVMATIYIVINILLFIWMKNSLNMIEEVDEFHTVPGWISLGFRIVLMLWFIYELRHTMMLEQDSRRLKFYLHFGAGMLVWFVHLPLVAIVAIHIDLMWRCKIITGKRNDVFF</sequence>
<reference evidence="3 4" key="1">
    <citation type="submission" date="2017-03" db="EMBL/GenBank/DDBJ databases">
        <title>Genome Survey of Euroglyphus maynei.</title>
        <authorList>
            <person name="Arlian L.G."/>
            <person name="Morgan M.S."/>
            <person name="Rider S.D."/>
        </authorList>
    </citation>
    <scope>NUCLEOTIDE SEQUENCE [LARGE SCALE GENOMIC DNA]</scope>
    <source>
        <strain evidence="3">Arlian Lab</strain>
        <tissue evidence="3">Whole body</tissue>
    </source>
</reference>
<gene>
    <name evidence="3" type="ORF">BLA29_001035</name>
</gene>
<name>A0A1Y3BGH4_EURMA</name>
<dbReference type="Proteomes" id="UP000194236">
    <property type="component" value="Unassembled WGS sequence"/>
</dbReference>
<dbReference type="InterPro" id="IPR019336">
    <property type="entry name" value="GPR180/TMEM145_TM"/>
</dbReference>
<evidence type="ECO:0000313" key="3">
    <source>
        <dbReference type="EMBL" id="OTF80031.1"/>
    </source>
</evidence>
<feature type="transmembrane region" description="Helical" evidence="1">
    <location>
        <begin position="310"/>
        <end position="331"/>
    </location>
</feature>
<feature type="transmembrane region" description="Helical" evidence="1">
    <location>
        <begin position="271"/>
        <end position="289"/>
    </location>
</feature>
<dbReference type="AlphaFoldDB" id="A0A1Y3BGH4"/>
<dbReference type="Pfam" id="PF10192">
    <property type="entry name" value="GPR180-TMEM145_TM"/>
    <property type="match status" value="1"/>
</dbReference>
<dbReference type="PANTHER" id="PTHR23252">
    <property type="entry name" value="INTIMAL THICKNESS RECEPTOR-RELATED"/>
    <property type="match status" value="1"/>
</dbReference>